<dbReference type="Proteomes" id="UP000431913">
    <property type="component" value="Unassembled WGS sequence"/>
</dbReference>
<evidence type="ECO:0000313" key="4">
    <source>
        <dbReference type="EMBL" id="MST91092.1"/>
    </source>
</evidence>
<gene>
    <name evidence="4" type="ORF">FYJ76_03950</name>
    <name evidence="5" type="ORF">GMD52_04455</name>
</gene>
<dbReference type="InterPro" id="IPR045768">
    <property type="entry name" value="SpoIIE_N"/>
</dbReference>
<dbReference type="SMART" id="SM00331">
    <property type="entry name" value="PP2C_SIG"/>
    <property type="match status" value="1"/>
</dbReference>
<dbReference type="Gene3D" id="3.60.40.10">
    <property type="entry name" value="PPM-type phosphatase domain"/>
    <property type="match status" value="1"/>
</dbReference>
<dbReference type="Proteomes" id="UP000449193">
    <property type="component" value="Unassembled WGS sequence"/>
</dbReference>
<feature type="transmembrane region" description="Helical" evidence="2">
    <location>
        <begin position="143"/>
        <end position="167"/>
    </location>
</feature>
<accession>A0A6I3Q7U6</accession>
<dbReference type="InterPro" id="IPR036457">
    <property type="entry name" value="PPM-type-like_dom_sf"/>
</dbReference>
<keyword evidence="2" id="KW-1133">Transmembrane helix</keyword>
<keyword evidence="2" id="KW-0812">Transmembrane</keyword>
<dbReference type="Pfam" id="PF07228">
    <property type="entry name" value="SpoIIE"/>
    <property type="match status" value="1"/>
</dbReference>
<evidence type="ECO:0000313" key="6">
    <source>
        <dbReference type="Proteomes" id="UP000431913"/>
    </source>
</evidence>
<evidence type="ECO:0000259" key="3">
    <source>
        <dbReference type="SMART" id="SM00331"/>
    </source>
</evidence>
<keyword evidence="2" id="KW-0472">Membrane</keyword>
<comment type="caution">
    <text evidence="4">The sequence shown here is derived from an EMBL/GenBank/DDBJ whole genome shotgun (WGS) entry which is preliminary data.</text>
</comment>
<dbReference type="EMBL" id="WMZR01000004">
    <property type="protein sequence ID" value="MTS50792.1"/>
    <property type="molecule type" value="Genomic_DNA"/>
</dbReference>
<evidence type="ECO:0000256" key="1">
    <source>
        <dbReference type="ARBA" id="ARBA00022801"/>
    </source>
</evidence>
<sequence length="774" mass="79011">MVTHMSVKLRERPVVRKAMRTGVPQRLLPLAFQLCAALLGWLGAGAPLLGGLRPLGLCFAAAVPTPYAVCAAAGAAAGYAFALPLADAAPYLAGAAVVALLRGLAGTRRQNYAPMAPATAAGIVFCLIRSGLAVAGYAGLPGILSAAAEALLVLGLSYLLVGFFAVPRQGGMPQDAEERAALCFAFMALLACLTPYTVLGLSVARAAAALTVLAVAARGQEGAAAVTAVGAMAALCAADPANLYAGLGIAAGGLAAGLFTGSSRPVTALVFCGAGLVGVSCAPGNNAGLQLAVELCIAGAAYCLLPAGLFQRVPAAPPSAPFASRAALTTLSGRLEAVSGALCAVGDTVQAVCERLPPRRETTADLCDAVAERCCKACGKRLYCWVDCAGETYDAFNNLSPLIAMPDGVAAADLPPVLQRRCQTPVRLANAINVAAAEQAARRAARTHDGAARAALCEQYSALAAALAELAGQVYQTDVPDKRKARRLEQLFSEIGLEPLETTVAQDASGRVTATVCVPRLSFTADELKVITDEVSTLCRRTFAPAQCIHSGTVTKLLFRERPRFAVDCAVCALPAGGDISADAIQAFPDETGHFHAVLCDGMGTGKAAAVGGVLAASLTKELLHAGFESASTARLVNIALALKSDDESAVALDALSIDLYTGDAVLYKAGAAASFLLRDGKAAVYSGDTLPIGILGSVTGRRELLCLSPGDTAVLVSDGALAPGASWLRAQLVAHADDAPQKLADAVARAAREKQQDMPDDVTVMALRLRAVE</sequence>
<reference evidence="5 7" key="1">
    <citation type="journal article" date="2019" name="Nat. Med.">
        <title>A library of human gut bacterial isolates paired with longitudinal multiomics data enables mechanistic microbiome research.</title>
        <authorList>
            <person name="Poyet M."/>
            <person name="Groussin M."/>
            <person name="Gibbons S.M."/>
            <person name="Avila-Pacheco J."/>
            <person name="Jiang X."/>
            <person name="Kearney S.M."/>
            <person name="Perrotta A.R."/>
            <person name="Berdy B."/>
            <person name="Zhao S."/>
            <person name="Lieberman T.D."/>
            <person name="Swanson P.K."/>
            <person name="Smith M."/>
            <person name="Roesemann S."/>
            <person name="Alexander J.E."/>
            <person name="Rich S.A."/>
            <person name="Livny J."/>
            <person name="Vlamakis H."/>
            <person name="Clish C."/>
            <person name="Bullock K."/>
            <person name="Deik A."/>
            <person name="Scott J."/>
            <person name="Pierce K.A."/>
            <person name="Xavier R.J."/>
            <person name="Alm E.J."/>
        </authorList>
    </citation>
    <scope>NUCLEOTIDE SEQUENCE [LARGE SCALE GENOMIC DNA]</scope>
    <source>
        <strain evidence="5 7">BIOML-A7</strain>
    </source>
</reference>
<evidence type="ECO:0000256" key="2">
    <source>
        <dbReference type="SAM" id="Phobius"/>
    </source>
</evidence>
<feature type="transmembrane region" description="Helical" evidence="2">
    <location>
        <begin position="76"/>
        <end position="101"/>
    </location>
</feature>
<feature type="transmembrane region" description="Helical" evidence="2">
    <location>
        <begin position="179"/>
        <end position="199"/>
    </location>
</feature>
<dbReference type="RefSeq" id="WP_133304162.1">
    <property type="nucleotide sequence ID" value="NZ_CAUBBA010000013.1"/>
</dbReference>
<dbReference type="InterPro" id="IPR001932">
    <property type="entry name" value="PPM-type_phosphatase-like_dom"/>
</dbReference>
<dbReference type="PANTHER" id="PTHR43156:SF2">
    <property type="entry name" value="STAGE II SPORULATION PROTEIN E"/>
    <property type="match status" value="1"/>
</dbReference>
<reference evidence="4 6" key="2">
    <citation type="submission" date="2019-08" db="EMBL/GenBank/DDBJ databases">
        <title>In-depth cultivation of the pig gut microbiome towards novel bacterial diversity and tailored functional studies.</title>
        <authorList>
            <person name="Wylensek D."/>
            <person name="Hitch T.C.A."/>
            <person name="Clavel T."/>
        </authorList>
    </citation>
    <scope>NUCLEOTIDE SEQUENCE [LARGE SCALE GENOMIC DNA]</scope>
    <source>
        <strain evidence="4 6">WCA3-601-WT-6J</strain>
    </source>
</reference>
<name>A0A6I3Q7U6_9FIRM</name>
<protein>
    <submittedName>
        <fullName evidence="4">SpoIIE family protein phosphatase</fullName>
    </submittedName>
</protein>
<evidence type="ECO:0000313" key="5">
    <source>
        <dbReference type="EMBL" id="MTS50792.1"/>
    </source>
</evidence>
<dbReference type="PANTHER" id="PTHR43156">
    <property type="entry name" value="STAGE II SPORULATION PROTEIN E-RELATED"/>
    <property type="match status" value="1"/>
</dbReference>
<dbReference type="Pfam" id="PF19732">
    <property type="entry name" value="SpoIIE_N"/>
    <property type="match status" value="1"/>
</dbReference>
<dbReference type="GeneID" id="42857352"/>
<dbReference type="GO" id="GO:0016791">
    <property type="term" value="F:phosphatase activity"/>
    <property type="evidence" value="ECO:0007669"/>
    <property type="project" value="TreeGrafter"/>
</dbReference>
<feature type="domain" description="PPM-type phosphatase" evidence="3">
    <location>
        <begin position="567"/>
        <end position="770"/>
    </location>
</feature>
<organism evidence="4 6">
    <name type="scientific">Ruthenibacterium lactatiformans</name>
    <dbReference type="NCBI Taxonomy" id="1550024"/>
    <lineage>
        <taxon>Bacteria</taxon>
        <taxon>Bacillati</taxon>
        <taxon>Bacillota</taxon>
        <taxon>Clostridia</taxon>
        <taxon>Eubacteriales</taxon>
        <taxon>Oscillospiraceae</taxon>
        <taxon>Ruthenibacterium</taxon>
    </lineage>
</organism>
<evidence type="ECO:0000313" key="7">
    <source>
        <dbReference type="Proteomes" id="UP000449193"/>
    </source>
</evidence>
<dbReference type="AlphaFoldDB" id="A0A6I3Q7U6"/>
<dbReference type="SUPFAM" id="SSF81606">
    <property type="entry name" value="PP2C-like"/>
    <property type="match status" value="1"/>
</dbReference>
<proteinExistence type="predicted"/>
<dbReference type="InterPro" id="IPR052016">
    <property type="entry name" value="Bact_Sigma-Reg"/>
</dbReference>
<keyword evidence="1" id="KW-0378">Hydrolase</keyword>
<feature type="transmembrane region" description="Helical" evidence="2">
    <location>
        <begin position="113"/>
        <end position="137"/>
    </location>
</feature>
<dbReference type="EMBL" id="VUNJ01000003">
    <property type="protein sequence ID" value="MST91092.1"/>
    <property type="molecule type" value="Genomic_DNA"/>
</dbReference>